<dbReference type="PANTHER" id="PTHR22604:SF105">
    <property type="entry name" value="TRANS-1,2-DIHYDROBENZENE-1,2-DIOL DEHYDROGENASE"/>
    <property type="match status" value="1"/>
</dbReference>
<evidence type="ECO:0000256" key="3">
    <source>
        <dbReference type="ARBA" id="ARBA00038984"/>
    </source>
</evidence>
<proteinExistence type="inferred from homology"/>
<evidence type="ECO:0000256" key="5">
    <source>
        <dbReference type="ARBA" id="ARBA00049233"/>
    </source>
</evidence>
<evidence type="ECO:0000313" key="8">
    <source>
        <dbReference type="EMBL" id="KAJ1683145.1"/>
    </source>
</evidence>
<sequence length="362" mass="38193">MRNSSRNRSIGDATARAYRRTGRYASGMTPSSSAGLRWGILATGGIAHAFAADLRTAGLDLVAVGSRRAASARSFADEFGVSRAHGSYEELAADPDVDIVYISSPHPAHAENALLMIAHGKHVLVEKPFTLNAAEAAAVRDAAADKGVLAMEAMWTRYLPHMVRIREIVAAGTLGEIRALTADHTQHLSDDPTHRLNDLALGGGALLDLGIYPVSFAWDILGAPVTVSVSARIGETGADTEVATVFAHASGAVSTSLSSSRAAGPNTAHIIGTDARIDIDRVWYSPTSFRVTATDGTVLEEYTSEVQGRGMQYQALAAEELVAAGRTDSGILPLEESVAIMASLDEMRRTIGVHYPSEDSNG</sequence>
<organism evidence="8 9">
    <name type="scientific">Rhynchospora breviuscula</name>
    <dbReference type="NCBI Taxonomy" id="2022672"/>
    <lineage>
        <taxon>Eukaryota</taxon>
        <taxon>Viridiplantae</taxon>
        <taxon>Streptophyta</taxon>
        <taxon>Embryophyta</taxon>
        <taxon>Tracheophyta</taxon>
        <taxon>Spermatophyta</taxon>
        <taxon>Magnoliopsida</taxon>
        <taxon>Liliopsida</taxon>
        <taxon>Poales</taxon>
        <taxon>Cyperaceae</taxon>
        <taxon>Cyperoideae</taxon>
        <taxon>Rhynchosporeae</taxon>
        <taxon>Rhynchospora</taxon>
    </lineage>
</organism>
<dbReference type="Pfam" id="PF22725">
    <property type="entry name" value="GFO_IDH_MocA_C3"/>
    <property type="match status" value="1"/>
</dbReference>
<dbReference type="OrthoDB" id="2129491at2759"/>
<dbReference type="InterPro" id="IPR050984">
    <property type="entry name" value="Gfo/Idh/MocA_domain"/>
</dbReference>
<dbReference type="Proteomes" id="UP001151287">
    <property type="component" value="Unassembled WGS sequence"/>
</dbReference>
<evidence type="ECO:0000259" key="6">
    <source>
        <dbReference type="Pfam" id="PF01408"/>
    </source>
</evidence>
<dbReference type="AlphaFoldDB" id="A0A9Q0BYH8"/>
<keyword evidence="2" id="KW-0560">Oxidoreductase</keyword>
<dbReference type="EMBL" id="JAMQYH010000363">
    <property type="protein sequence ID" value="KAJ1683145.1"/>
    <property type="molecule type" value="Genomic_DNA"/>
</dbReference>
<dbReference type="SUPFAM" id="SSF55347">
    <property type="entry name" value="Glyceraldehyde-3-phosphate dehydrogenase-like, C-terminal domain"/>
    <property type="match status" value="1"/>
</dbReference>
<keyword evidence="9" id="KW-1185">Reference proteome</keyword>
<dbReference type="InterPro" id="IPR055170">
    <property type="entry name" value="GFO_IDH_MocA-like_dom"/>
</dbReference>
<comment type="catalytic activity">
    <reaction evidence="5">
        <text>D-xylose + NADP(+) = D-xylono-1,5-lactone + NADPH + H(+)</text>
        <dbReference type="Rhea" id="RHEA:22000"/>
        <dbReference type="ChEBI" id="CHEBI:15378"/>
        <dbReference type="ChEBI" id="CHEBI:15867"/>
        <dbReference type="ChEBI" id="CHEBI:53455"/>
        <dbReference type="ChEBI" id="CHEBI:57783"/>
        <dbReference type="ChEBI" id="CHEBI:58349"/>
        <dbReference type="EC" id="1.1.1.179"/>
    </reaction>
</comment>
<evidence type="ECO:0000256" key="1">
    <source>
        <dbReference type="ARBA" id="ARBA00010928"/>
    </source>
</evidence>
<name>A0A9Q0BYH8_9POAL</name>
<protein>
    <recommendedName>
        <fullName evidence="3">D-xylose 1-dehydrogenase (NADP(+), D-xylono-1,5-lactone-forming)</fullName>
        <ecNumber evidence="3">1.1.1.179</ecNumber>
    </recommendedName>
    <alternativeName>
        <fullName evidence="4">D-xylose-NADP dehydrogenase</fullName>
    </alternativeName>
</protein>
<dbReference type="GO" id="GO:0047837">
    <property type="term" value="F:D-xylose 1-dehydrogenase (NADP+) activity"/>
    <property type="evidence" value="ECO:0007669"/>
    <property type="project" value="UniProtKB-EC"/>
</dbReference>
<comment type="caution">
    <text evidence="8">The sequence shown here is derived from an EMBL/GenBank/DDBJ whole genome shotgun (WGS) entry which is preliminary data.</text>
</comment>
<dbReference type="InterPro" id="IPR036291">
    <property type="entry name" value="NAD(P)-bd_dom_sf"/>
</dbReference>
<dbReference type="Gene3D" id="3.40.50.720">
    <property type="entry name" value="NAD(P)-binding Rossmann-like Domain"/>
    <property type="match status" value="1"/>
</dbReference>
<feature type="domain" description="Gfo/Idh/MocA-like oxidoreductase N-terminal" evidence="6">
    <location>
        <begin position="37"/>
        <end position="151"/>
    </location>
</feature>
<evidence type="ECO:0000256" key="4">
    <source>
        <dbReference type="ARBA" id="ARBA00042988"/>
    </source>
</evidence>
<dbReference type="InterPro" id="IPR000683">
    <property type="entry name" value="Gfo/Idh/MocA-like_OxRdtase_N"/>
</dbReference>
<feature type="domain" description="GFO/IDH/MocA-like oxidoreductase" evidence="7">
    <location>
        <begin position="163"/>
        <end position="277"/>
    </location>
</feature>
<evidence type="ECO:0000313" key="9">
    <source>
        <dbReference type="Proteomes" id="UP001151287"/>
    </source>
</evidence>
<dbReference type="PANTHER" id="PTHR22604">
    <property type="entry name" value="OXIDOREDUCTASES"/>
    <property type="match status" value="1"/>
</dbReference>
<dbReference type="Gene3D" id="3.30.360.10">
    <property type="entry name" value="Dihydrodipicolinate Reductase, domain 2"/>
    <property type="match status" value="1"/>
</dbReference>
<evidence type="ECO:0000256" key="2">
    <source>
        <dbReference type="ARBA" id="ARBA00023002"/>
    </source>
</evidence>
<gene>
    <name evidence="8" type="ORF">LUZ63_021642</name>
</gene>
<reference evidence="8" key="1">
    <citation type="journal article" date="2022" name="Cell">
        <title>Repeat-based holocentromeres influence genome architecture and karyotype evolution.</title>
        <authorList>
            <person name="Hofstatter P.G."/>
            <person name="Thangavel G."/>
            <person name="Lux T."/>
            <person name="Neumann P."/>
            <person name="Vondrak T."/>
            <person name="Novak P."/>
            <person name="Zhang M."/>
            <person name="Costa L."/>
            <person name="Castellani M."/>
            <person name="Scott A."/>
            <person name="Toegelov H."/>
            <person name="Fuchs J."/>
            <person name="Mata-Sucre Y."/>
            <person name="Dias Y."/>
            <person name="Vanzela A.L.L."/>
            <person name="Huettel B."/>
            <person name="Almeida C.C.S."/>
            <person name="Simkova H."/>
            <person name="Souza G."/>
            <person name="Pedrosa-Harand A."/>
            <person name="Macas J."/>
            <person name="Mayer K.F.X."/>
            <person name="Houben A."/>
            <person name="Marques A."/>
        </authorList>
    </citation>
    <scope>NUCLEOTIDE SEQUENCE</scope>
    <source>
        <strain evidence="8">RhyBre1mFocal</strain>
    </source>
</reference>
<accession>A0A9Q0BYH8</accession>
<comment type="similarity">
    <text evidence="1">Belongs to the Gfo/Idh/MocA family.</text>
</comment>
<dbReference type="Pfam" id="PF01408">
    <property type="entry name" value="GFO_IDH_MocA"/>
    <property type="match status" value="1"/>
</dbReference>
<evidence type="ECO:0000259" key="7">
    <source>
        <dbReference type="Pfam" id="PF22725"/>
    </source>
</evidence>
<dbReference type="GO" id="GO:0000166">
    <property type="term" value="F:nucleotide binding"/>
    <property type="evidence" value="ECO:0007669"/>
    <property type="project" value="InterPro"/>
</dbReference>
<dbReference type="EC" id="1.1.1.179" evidence="3"/>
<dbReference type="SUPFAM" id="SSF51735">
    <property type="entry name" value="NAD(P)-binding Rossmann-fold domains"/>
    <property type="match status" value="1"/>
</dbReference>